<keyword evidence="3" id="KW-0479">Metal-binding</keyword>
<name>A0ABU0VZK3_9RHOB</name>
<dbReference type="CDD" id="cd08916">
    <property type="entry name" value="TrHb3_P"/>
    <property type="match status" value="1"/>
</dbReference>
<keyword evidence="6" id="KW-1185">Reference proteome</keyword>
<reference evidence="5 6" key="1">
    <citation type="submission" date="2023-08" db="EMBL/GenBank/DDBJ databases">
        <title>Characterization of two Paracoccaceae strains isolated from Phycosphere and proposal of Xinfangfangia lacusdiani sp. nov.</title>
        <authorList>
            <person name="Deng Y."/>
            <person name="Zhang Y.Q."/>
        </authorList>
    </citation>
    <scope>NUCLEOTIDE SEQUENCE [LARGE SCALE GENOMIC DNA]</scope>
    <source>
        <strain evidence="5 6">CPCC 101601</strain>
    </source>
</reference>
<evidence type="ECO:0000256" key="3">
    <source>
        <dbReference type="ARBA" id="ARBA00022723"/>
    </source>
</evidence>
<evidence type="ECO:0000313" key="6">
    <source>
        <dbReference type="Proteomes" id="UP001239680"/>
    </source>
</evidence>
<proteinExistence type="predicted"/>
<keyword evidence="2" id="KW-0349">Heme</keyword>
<keyword evidence="4" id="KW-0408">Iron</keyword>
<organism evidence="5 6">
    <name type="scientific">Pseudogemmobacter lacusdianii</name>
    <dbReference type="NCBI Taxonomy" id="3069608"/>
    <lineage>
        <taxon>Bacteria</taxon>
        <taxon>Pseudomonadati</taxon>
        <taxon>Pseudomonadota</taxon>
        <taxon>Alphaproteobacteria</taxon>
        <taxon>Rhodobacterales</taxon>
        <taxon>Paracoccaceae</taxon>
        <taxon>Pseudogemmobacter</taxon>
    </lineage>
</organism>
<dbReference type="Proteomes" id="UP001239680">
    <property type="component" value="Unassembled WGS sequence"/>
</dbReference>
<dbReference type="Pfam" id="PF01152">
    <property type="entry name" value="Bac_globin"/>
    <property type="match status" value="1"/>
</dbReference>
<evidence type="ECO:0000256" key="4">
    <source>
        <dbReference type="ARBA" id="ARBA00023004"/>
    </source>
</evidence>
<protein>
    <submittedName>
        <fullName evidence="5">Group III truncated hemoglobin</fullName>
    </submittedName>
</protein>
<dbReference type="InterPro" id="IPR001486">
    <property type="entry name" value="Hemoglobin_trunc"/>
</dbReference>
<evidence type="ECO:0000256" key="1">
    <source>
        <dbReference type="ARBA" id="ARBA00022448"/>
    </source>
</evidence>
<gene>
    <name evidence="5" type="ORF">Q9295_12480</name>
</gene>
<dbReference type="Gene3D" id="1.10.490.10">
    <property type="entry name" value="Globins"/>
    <property type="match status" value="1"/>
</dbReference>
<comment type="caution">
    <text evidence="5">The sequence shown here is derived from an EMBL/GenBank/DDBJ whole genome shotgun (WGS) entry which is preliminary data.</text>
</comment>
<evidence type="ECO:0000313" key="5">
    <source>
        <dbReference type="EMBL" id="MDQ2067190.1"/>
    </source>
</evidence>
<evidence type="ECO:0000256" key="2">
    <source>
        <dbReference type="ARBA" id="ARBA00022617"/>
    </source>
</evidence>
<dbReference type="SUPFAM" id="SSF46458">
    <property type="entry name" value="Globin-like"/>
    <property type="match status" value="1"/>
</dbReference>
<accession>A0ABU0VZK3</accession>
<sequence length="152" mass="17163">MTSTAPALPPTMRPEVTAALMAETGLDSRMLHDLVHGFYDRVQQDPMLGPVFAERITDWGPHLEKMVAFWHSVALMTGIYKGAPMPAHVALPVEWAHFERWLELFRLTAQEICPPDGAAHVIERAERIARSLNMAIEDHRSRQSDMMAPPRL</sequence>
<keyword evidence="1" id="KW-0813">Transport</keyword>
<dbReference type="InterPro" id="IPR009050">
    <property type="entry name" value="Globin-like_sf"/>
</dbReference>
<dbReference type="RefSeq" id="WP_306680894.1">
    <property type="nucleotide sequence ID" value="NZ_JAVDBT010000011.1"/>
</dbReference>
<dbReference type="EMBL" id="JAVDBT010000011">
    <property type="protein sequence ID" value="MDQ2067190.1"/>
    <property type="molecule type" value="Genomic_DNA"/>
</dbReference>
<dbReference type="InterPro" id="IPR012292">
    <property type="entry name" value="Globin/Proto"/>
</dbReference>